<sequence>MSQETRRAIAFIGGGCLLAGAIGFGVWQVSDPANFSTASQVHEAGHTQTETATVTETTSASENTARAGAATRDTSGQNANDNSAATQEHSRHRSTPHSLADAHGLPTTPRGSQNSRRAQIDAADPFLPPHAVIKADPKPVEPTVVYRPRGFEGPQPQQQGSQRGAGNQEPNDSLVLAEPAPAADRHNDTSADGTGPGVTAPGVTGPNTANQDATRNGVSGQVGIQQAPVEVPQAIHDLTTLDPKPLLNETLDRAGLQPGTGTPAHPAQAGQPADTGEPNDTAPQDQQHQQDQRFHQNEQAPEPEAGTAAWTGQIANVPASAELHDALARGTAAANEAAQQLRDAVDEFVGAGSAGIGSTALSSSSSAFKAY</sequence>
<name>A0AAP4BVR0_9CORY</name>
<proteinExistence type="predicted"/>
<feature type="region of interest" description="Disordered" evidence="1">
    <location>
        <begin position="40"/>
        <end position="117"/>
    </location>
</feature>
<gene>
    <name evidence="2" type="ORF">QPX54_10245</name>
</gene>
<evidence type="ECO:0000256" key="1">
    <source>
        <dbReference type="SAM" id="MobiDB-lite"/>
    </source>
</evidence>
<reference evidence="2" key="1">
    <citation type="submission" date="2023-05" db="EMBL/GenBank/DDBJ databases">
        <title>Metabolic capabilities are highly conserved among human nasal-associated Corynebacterium species in pangenomic analyses.</title>
        <authorList>
            <person name="Tran T.H."/>
            <person name="Roberts A.Q."/>
            <person name="Escapa I.F."/>
            <person name="Gao W."/>
            <person name="Conlan S."/>
            <person name="Kong H."/>
            <person name="Segre J.A."/>
            <person name="Kelly M.S."/>
            <person name="Lemon K.P."/>
        </authorList>
    </citation>
    <scope>NUCLEOTIDE SEQUENCE</scope>
    <source>
        <strain evidence="2">KPL2654</strain>
    </source>
</reference>
<organism evidence="2 3">
    <name type="scientific">Corynebacterium propinquum</name>
    <dbReference type="NCBI Taxonomy" id="43769"/>
    <lineage>
        <taxon>Bacteria</taxon>
        <taxon>Bacillati</taxon>
        <taxon>Actinomycetota</taxon>
        <taxon>Actinomycetes</taxon>
        <taxon>Mycobacteriales</taxon>
        <taxon>Corynebacteriaceae</taxon>
        <taxon>Corynebacterium</taxon>
    </lineage>
</organism>
<dbReference type="RefSeq" id="WP_126844454.1">
    <property type="nucleotide sequence ID" value="NZ_JASNVP010000010.1"/>
</dbReference>
<feature type="compositionally biased region" description="Polar residues" evidence="1">
    <location>
        <begin position="207"/>
        <end position="219"/>
    </location>
</feature>
<accession>A0AAP4BVR0</accession>
<feature type="compositionally biased region" description="Low complexity" evidence="1">
    <location>
        <begin position="147"/>
        <end position="166"/>
    </location>
</feature>
<protein>
    <submittedName>
        <fullName evidence="2">Uncharacterized protein</fullName>
    </submittedName>
</protein>
<feature type="compositionally biased region" description="Low complexity" evidence="1">
    <location>
        <begin position="47"/>
        <end position="65"/>
    </location>
</feature>
<feature type="compositionally biased region" description="Low complexity" evidence="1">
    <location>
        <begin position="197"/>
        <end position="206"/>
    </location>
</feature>
<dbReference type="EMBL" id="JASNVP010000010">
    <property type="protein sequence ID" value="MDK4326878.1"/>
    <property type="molecule type" value="Genomic_DNA"/>
</dbReference>
<dbReference type="AlphaFoldDB" id="A0AAP4BVR0"/>
<feature type="region of interest" description="Disordered" evidence="1">
    <location>
        <begin position="251"/>
        <end position="312"/>
    </location>
</feature>
<feature type="region of interest" description="Disordered" evidence="1">
    <location>
        <begin position="129"/>
        <end position="219"/>
    </location>
</feature>
<feature type="compositionally biased region" description="Polar residues" evidence="1">
    <location>
        <begin position="72"/>
        <end position="87"/>
    </location>
</feature>
<evidence type="ECO:0000313" key="2">
    <source>
        <dbReference type="EMBL" id="MDK4326878.1"/>
    </source>
</evidence>
<comment type="caution">
    <text evidence="2">The sequence shown here is derived from an EMBL/GenBank/DDBJ whole genome shotgun (WGS) entry which is preliminary data.</text>
</comment>
<evidence type="ECO:0000313" key="3">
    <source>
        <dbReference type="Proteomes" id="UP001226160"/>
    </source>
</evidence>
<dbReference type="Proteomes" id="UP001226160">
    <property type="component" value="Unassembled WGS sequence"/>
</dbReference>